<proteinExistence type="predicted"/>
<dbReference type="Gene3D" id="2.40.160.60">
    <property type="entry name" value="Outer membrane protein transport protein (OMPP1/FadL/TodX)"/>
    <property type="match status" value="1"/>
</dbReference>
<dbReference type="Proteomes" id="UP001210231">
    <property type="component" value="Unassembled WGS sequence"/>
</dbReference>
<name>A0ABT4ULI6_9BACT</name>
<comment type="caution">
    <text evidence="2">The sequence shown here is derived from an EMBL/GenBank/DDBJ whole genome shotgun (WGS) entry which is preliminary data.</text>
</comment>
<keyword evidence="3" id="KW-1185">Reference proteome</keyword>
<dbReference type="RefSeq" id="WP_407032040.1">
    <property type="nucleotide sequence ID" value="NZ_JAQGEF010000016.1"/>
</dbReference>
<evidence type="ECO:0000313" key="3">
    <source>
        <dbReference type="Proteomes" id="UP001210231"/>
    </source>
</evidence>
<evidence type="ECO:0000256" key="1">
    <source>
        <dbReference type="SAM" id="SignalP"/>
    </source>
</evidence>
<dbReference type="SUPFAM" id="SSF56935">
    <property type="entry name" value="Porins"/>
    <property type="match status" value="1"/>
</dbReference>
<keyword evidence="1" id="KW-0732">Signal</keyword>
<accession>A0ABT4ULI6</accession>
<gene>
    <name evidence="2" type="ORF">O3P16_12905</name>
</gene>
<evidence type="ECO:0000313" key="2">
    <source>
        <dbReference type="EMBL" id="MDA3615714.1"/>
    </source>
</evidence>
<sequence>MTKFLGAGLLSLLVFGASAQINTPYSRYGMGEILNARNTVSKGMGGIATTFFDSLTRSVNFINPASYSKTNQVTFDVGFEYESRNLKVPGTIDSYNSNNLGFNYLAIAMPLMRTKNTNKTYWGLTFGLKPYSKIGYKVTQGANQPGIDSLNTLYNGDGGLFQAFVGSGIRYKNFAIGANFGAMFGQQNFSTIRSVVSVTDYYINSEHRVNTGLSGIFTDIGAQYDLKVGKKSTLHLAGNVKLANTLNGSRDSRKGTILYNTLGDHDTLDVAENITGVKGKVELPVSYSIGAMYEMSYKFLIGVEYERTEWAKYSNYGLKDNVANSQYFRFGGQVLPMGGKSFFNNMVYRLGFYTGKDYYVTTQGQVPVWAVSVGFGIPIRKYVQYLEQNSFINTSFEFGTRGNNTFPASENFFKINLGLTLTDNWFKKRKFY</sequence>
<evidence type="ECO:0008006" key="4">
    <source>
        <dbReference type="Google" id="ProtNLM"/>
    </source>
</evidence>
<organism evidence="2 3">
    <name type="scientific">Polluticaenibacter yanchengensis</name>
    <dbReference type="NCBI Taxonomy" id="3014562"/>
    <lineage>
        <taxon>Bacteria</taxon>
        <taxon>Pseudomonadati</taxon>
        <taxon>Bacteroidota</taxon>
        <taxon>Chitinophagia</taxon>
        <taxon>Chitinophagales</taxon>
        <taxon>Chitinophagaceae</taxon>
        <taxon>Polluticaenibacter</taxon>
    </lineage>
</organism>
<feature type="signal peptide" evidence="1">
    <location>
        <begin position="1"/>
        <end position="19"/>
    </location>
</feature>
<dbReference type="EMBL" id="JAQGEF010000016">
    <property type="protein sequence ID" value="MDA3615714.1"/>
    <property type="molecule type" value="Genomic_DNA"/>
</dbReference>
<feature type="chain" id="PRO_5045407165" description="Aromatic hydrocarbon degradation protein" evidence="1">
    <location>
        <begin position="20"/>
        <end position="432"/>
    </location>
</feature>
<protein>
    <recommendedName>
        <fullName evidence="4">Aromatic hydrocarbon degradation protein</fullName>
    </recommendedName>
</protein>
<reference evidence="2 3" key="1">
    <citation type="submission" date="2022-12" db="EMBL/GenBank/DDBJ databases">
        <title>Chitinophagaceae gen. sp. nov., a new member of the family Chitinophagaceae, isolated from soil in a chemical factory.</title>
        <authorList>
            <person name="Ke Z."/>
        </authorList>
    </citation>
    <scope>NUCLEOTIDE SEQUENCE [LARGE SCALE GENOMIC DNA]</scope>
    <source>
        <strain evidence="2 3">LY-5</strain>
    </source>
</reference>